<name>A0A840XYT4_9PROT</name>
<dbReference type="GO" id="GO:0008168">
    <property type="term" value="F:methyltransferase activity"/>
    <property type="evidence" value="ECO:0007669"/>
    <property type="project" value="UniProtKB-KW"/>
</dbReference>
<dbReference type="Pfam" id="PF13489">
    <property type="entry name" value="Methyltransf_23"/>
    <property type="match status" value="1"/>
</dbReference>
<protein>
    <submittedName>
        <fullName evidence="1">SAM-dependent methyltransferase</fullName>
    </submittedName>
</protein>
<keyword evidence="2" id="KW-1185">Reference proteome</keyword>
<dbReference type="SUPFAM" id="SSF53335">
    <property type="entry name" value="S-adenosyl-L-methionine-dependent methyltransferases"/>
    <property type="match status" value="1"/>
</dbReference>
<dbReference type="AlphaFoldDB" id="A0A840XYT4"/>
<evidence type="ECO:0000313" key="1">
    <source>
        <dbReference type="EMBL" id="MBB5689317.1"/>
    </source>
</evidence>
<reference evidence="1 2" key="1">
    <citation type="submission" date="2020-08" db="EMBL/GenBank/DDBJ databases">
        <title>Genomic Encyclopedia of Type Strains, Phase IV (KMG-IV): sequencing the most valuable type-strain genomes for metagenomic binning, comparative biology and taxonomic classification.</title>
        <authorList>
            <person name="Goeker M."/>
        </authorList>
    </citation>
    <scope>NUCLEOTIDE SEQUENCE [LARGE SCALE GENOMIC DNA]</scope>
    <source>
        <strain evidence="1 2">DSM 25895</strain>
    </source>
</reference>
<dbReference type="GO" id="GO:0032259">
    <property type="term" value="P:methylation"/>
    <property type="evidence" value="ECO:0007669"/>
    <property type="project" value="UniProtKB-KW"/>
</dbReference>
<organism evidence="1 2">
    <name type="scientific">Neoroseomonas alkaliterrae</name>
    <dbReference type="NCBI Taxonomy" id="1452450"/>
    <lineage>
        <taxon>Bacteria</taxon>
        <taxon>Pseudomonadati</taxon>
        <taxon>Pseudomonadota</taxon>
        <taxon>Alphaproteobacteria</taxon>
        <taxon>Acetobacterales</taxon>
        <taxon>Acetobacteraceae</taxon>
        <taxon>Neoroseomonas</taxon>
    </lineage>
</organism>
<dbReference type="Gene3D" id="3.40.50.150">
    <property type="entry name" value="Vaccinia Virus protein VP39"/>
    <property type="match status" value="1"/>
</dbReference>
<proteinExistence type="predicted"/>
<keyword evidence="1" id="KW-0808">Transferase</keyword>
<gene>
    <name evidence="1" type="ORF">FHS88_001442</name>
</gene>
<dbReference type="RefSeq" id="WP_211842389.1">
    <property type="nucleotide sequence ID" value="NZ_JAAEDJ010000031.1"/>
</dbReference>
<dbReference type="EMBL" id="JACIJE010000003">
    <property type="protein sequence ID" value="MBB5689317.1"/>
    <property type="molecule type" value="Genomic_DNA"/>
</dbReference>
<accession>A0A840XYT4</accession>
<dbReference type="Proteomes" id="UP000562254">
    <property type="component" value="Unassembled WGS sequence"/>
</dbReference>
<comment type="caution">
    <text evidence="1">The sequence shown here is derived from an EMBL/GenBank/DDBJ whole genome shotgun (WGS) entry which is preliminary data.</text>
</comment>
<keyword evidence="1" id="KW-0489">Methyltransferase</keyword>
<dbReference type="CDD" id="cd02440">
    <property type="entry name" value="AdoMet_MTases"/>
    <property type="match status" value="1"/>
</dbReference>
<dbReference type="InterPro" id="IPR029063">
    <property type="entry name" value="SAM-dependent_MTases_sf"/>
</dbReference>
<sequence length="270" mass="29973">MRNAAIDPDTVLRFRCNICGQQNEEVAGRFHRELAPCATCGANVRFRGIVHALTEGLYGASRVLRELPPDEPTTGLGFSDDRCYASLLESRFAYLNTELDAAPVLDITKDDDVARYMQADFVICSDVLEHVAPPVDRAFRNLAALLRPGGLLVFSVPSFDMPETVEHYPRFHDASIVELGGEKVLLNRTAEGELETFRNLVFHGGAGSTLEMRLFAESDVVTRLKNAGFHRIRALDTPVLPIGYYWLQAPGEARGGFEPRGYVLSARRMD</sequence>
<evidence type="ECO:0000313" key="2">
    <source>
        <dbReference type="Proteomes" id="UP000562254"/>
    </source>
</evidence>